<accession>A0ABY7FT64</accession>
<name>A0ABY7FT64_MYAAR</name>
<dbReference type="InterPro" id="IPR051274">
    <property type="entry name" value="3-5_Exoribonuclease"/>
</dbReference>
<dbReference type="CDD" id="cd06133">
    <property type="entry name" value="ERI-1_3'hExo_like"/>
    <property type="match status" value="1"/>
</dbReference>
<evidence type="ECO:0000313" key="5">
    <source>
        <dbReference type="EMBL" id="WAR23916.1"/>
    </source>
</evidence>
<evidence type="ECO:0000256" key="3">
    <source>
        <dbReference type="ARBA" id="ARBA00022839"/>
    </source>
</evidence>
<protein>
    <submittedName>
        <fullName evidence="5">ERI3-like protein</fullName>
    </submittedName>
</protein>
<dbReference type="PANTHER" id="PTHR23044:SF61">
    <property type="entry name" value="3'-5' EXORIBONUCLEASE 1-RELATED"/>
    <property type="match status" value="1"/>
</dbReference>
<evidence type="ECO:0000256" key="1">
    <source>
        <dbReference type="ARBA" id="ARBA00022722"/>
    </source>
</evidence>
<gene>
    <name evidence="5" type="ORF">MAR_037585</name>
</gene>
<evidence type="ECO:0000313" key="6">
    <source>
        <dbReference type="Proteomes" id="UP001164746"/>
    </source>
</evidence>
<dbReference type="EMBL" id="CP111024">
    <property type="protein sequence ID" value="WAR23916.1"/>
    <property type="molecule type" value="Genomic_DNA"/>
</dbReference>
<dbReference type="InterPro" id="IPR047201">
    <property type="entry name" value="ERI-1_3'hExo-like"/>
</dbReference>
<proteinExistence type="predicted"/>
<dbReference type="InterPro" id="IPR012337">
    <property type="entry name" value="RNaseH-like_sf"/>
</dbReference>
<sequence>MSTLYLELFFKNVHRCALRNSFLCSRGLTEITRRAARLQFSRFSTSSCLTSKKRKMAKVVQTPSKLKEQIYDYFLVLDFEATCEENIKIHPQSLDQWMLDNKLLDPEVKSLFVTCGDWDLKTMLPSQSEYFNLPVPKYFSEWLNIKKAFAEVTSTYPHGMMQMLQLLNIQHQGRHHSGIDDCKNIGNILIELLHRGYVGKPSWKKR</sequence>
<feature type="domain" description="Exonuclease" evidence="4">
    <location>
        <begin position="92"/>
        <end position="188"/>
    </location>
</feature>
<dbReference type="SUPFAM" id="SSF53098">
    <property type="entry name" value="Ribonuclease H-like"/>
    <property type="match status" value="1"/>
</dbReference>
<evidence type="ECO:0000259" key="4">
    <source>
        <dbReference type="Pfam" id="PF00929"/>
    </source>
</evidence>
<keyword evidence="3" id="KW-0269">Exonuclease</keyword>
<reference evidence="5" key="1">
    <citation type="submission" date="2022-11" db="EMBL/GenBank/DDBJ databases">
        <title>Centuries of genome instability and evolution in soft-shell clam transmissible cancer (bioRxiv).</title>
        <authorList>
            <person name="Hart S.F.M."/>
            <person name="Yonemitsu M.A."/>
            <person name="Giersch R.M."/>
            <person name="Beal B.F."/>
            <person name="Arriagada G."/>
            <person name="Davis B.W."/>
            <person name="Ostrander E.A."/>
            <person name="Goff S.P."/>
            <person name="Metzger M.J."/>
        </authorList>
    </citation>
    <scope>NUCLEOTIDE SEQUENCE</scope>
    <source>
        <strain evidence="5">MELC-2E11</strain>
        <tissue evidence="5">Siphon/mantle</tissue>
    </source>
</reference>
<keyword evidence="6" id="KW-1185">Reference proteome</keyword>
<dbReference type="Gene3D" id="3.30.420.10">
    <property type="entry name" value="Ribonuclease H-like superfamily/Ribonuclease H"/>
    <property type="match status" value="1"/>
</dbReference>
<dbReference type="InterPro" id="IPR013520">
    <property type="entry name" value="Ribonucl_H"/>
</dbReference>
<organism evidence="5 6">
    <name type="scientific">Mya arenaria</name>
    <name type="common">Soft-shell clam</name>
    <dbReference type="NCBI Taxonomy" id="6604"/>
    <lineage>
        <taxon>Eukaryota</taxon>
        <taxon>Metazoa</taxon>
        <taxon>Spiralia</taxon>
        <taxon>Lophotrochozoa</taxon>
        <taxon>Mollusca</taxon>
        <taxon>Bivalvia</taxon>
        <taxon>Autobranchia</taxon>
        <taxon>Heteroconchia</taxon>
        <taxon>Euheterodonta</taxon>
        <taxon>Imparidentia</taxon>
        <taxon>Neoheterodontei</taxon>
        <taxon>Myida</taxon>
        <taxon>Myoidea</taxon>
        <taxon>Myidae</taxon>
        <taxon>Mya</taxon>
    </lineage>
</organism>
<dbReference type="Proteomes" id="UP001164746">
    <property type="component" value="Chromosome 13"/>
</dbReference>
<dbReference type="PANTHER" id="PTHR23044">
    <property type="entry name" value="3'-5' EXONUCLEASE ERI1-RELATED"/>
    <property type="match status" value="1"/>
</dbReference>
<keyword evidence="1" id="KW-0540">Nuclease</keyword>
<dbReference type="Pfam" id="PF00929">
    <property type="entry name" value="RNase_T"/>
    <property type="match status" value="1"/>
</dbReference>
<evidence type="ECO:0000256" key="2">
    <source>
        <dbReference type="ARBA" id="ARBA00022801"/>
    </source>
</evidence>
<dbReference type="InterPro" id="IPR036397">
    <property type="entry name" value="RNaseH_sf"/>
</dbReference>
<keyword evidence="2" id="KW-0378">Hydrolase</keyword>